<dbReference type="Pfam" id="PF00072">
    <property type="entry name" value="Response_reg"/>
    <property type="match status" value="1"/>
</dbReference>
<dbReference type="InterPro" id="IPR039420">
    <property type="entry name" value="WalR-like"/>
</dbReference>
<dbReference type="CDD" id="cd00383">
    <property type="entry name" value="trans_reg_C"/>
    <property type="match status" value="1"/>
</dbReference>
<protein>
    <submittedName>
        <fullName evidence="8">DNA-binding response regulator</fullName>
    </submittedName>
</protein>
<dbReference type="GO" id="GO:0006355">
    <property type="term" value="P:regulation of DNA-templated transcription"/>
    <property type="evidence" value="ECO:0007669"/>
    <property type="project" value="InterPro"/>
</dbReference>
<dbReference type="InterPro" id="IPR001867">
    <property type="entry name" value="OmpR/PhoB-type_DNA-bd"/>
</dbReference>
<dbReference type="GO" id="GO:0000976">
    <property type="term" value="F:transcription cis-regulatory region binding"/>
    <property type="evidence" value="ECO:0007669"/>
    <property type="project" value="TreeGrafter"/>
</dbReference>
<dbReference type="PROSITE" id="PS50110">
    <property type="entry name" value="RESPONSE_REGULATORY"/>
    <property type="match status" value="1"/>
</dbReference>
<evidence type="ECO:0000313" key="8">
    <source>
        <dbReference type="EMBL" id="PKR79881.1"/>
    </source>
</evidence>
<dbReference type="Gene3D" id="6.10.250.690">
    <property type="match status" value="1"/>
</dbReference>
<dbReference type="Pfam" id="PF00486">
    <property type="entry name" value="Trans_reg_C"/>
    <property type="match status" value="1"/>
</dbReference>
<dbReference type="GO" id="GO:0032993">
    <property type="term" value="C:protein-DNA complex"/>
    <property type="evidence" value="ECO:0007669"/>
    <property type="project" value="TreeGrafter"/>
</dbReference>
<comment type="caution">
    <text evidence="8">The sequence shown here is derived from an EMBL/GenBank/DDBJ whole genome shotgun (WGS) entry which is preliminary data.</text>
</comment>
<evidence type="ECO:0000256" key="5">
    <source>
        <dbReference type="PROSITE-ProRule" id="PRU01091"/>
    </source>
</evidence>
<feature type="DNA-binding region" description="OmpR/PhoB-type" evidence="5">
    <location>
        <begin position="130"/>
        <end position="227"/>
    </location>
</feature>
<dbReference type="Proteomes" id="UP000236654">
    <property type="component" value="Unassembled WGS sequence"/>
</dbReference>
<dbReference type="SMART" id="SM00448">
    <property type="entry name" value="REC"/>
    <property type="match status" value="1"/>
</dbReference>
<dbReference type="OrthoDB" id="9790442at2"/>
<dbReference type="InterPro" id="IPR016032">
    <property type="entry name" value="Sig_transdc_resp-reg_C-effctor"/>
</dbReference>
<sequence length="232" mass="26698">MTPKILLVEDDTSLGFVISDQLKMEGYEVTLASDGMDGFKRFNEEDYHLCIFDVMMPKKDGFSLAEDVRKINKQVPILFLTAKSMTEDKVKGFNVGGDDYLTKPFSSAELKVRVKALLKRVDIQTEADEQSEMHFGDFIYDILNYTLKGPDFEKKLTKKEAHILKMLGKFENQVVPRELVLNAVWGKDDYFVGRSLDVFITKLRKYFTSDPRVIIENIHGIGFKLYVKENLN</sequence>
<dbReference type="EMBL" id="PJNI01000017">
    <property type="protein sequence ID" value="PKR79881.1"/>
    <property type="molecule type" value="Genomic_DNA"/>
</dbReference>
<keyword evidence="1 4" id="KW-0597">Phosphoprotein</keyword>
<dbReference type="Gene3D" id="1.10.10.10">
    <property type="entry name" value="Winged helix-like DNA-binding domain superfamily/Winged helix DNA-binding domain"/>
    <property type="match status" value="1"/>
</dbReference>
<dbReference type="InterPro" id="IPR001789">
    <property type="entry name" value="Sig_transdc_resp-reg_receiver"/>
</dbReference>
<proteinExistence type="predicted"/>
<evidence type="ECO:0000256" key="4">
    <source>
        <dbReference type="PROSITE-ProRule" id="PRU00169"/>
    </source>
</evidence>
<dbReference type="GO" id="GO:0000156">
    <property type="term" value="F:phosphorelay response regulator activity"/>
    <property type="evidence" value="ECO:0007669"/>
    <property type="project" value="TreeGrafter"/>
</dbReference>
<feature type="modified residue" description="4-aspartylphosphate" evidence="4">
    <location>
        <position position="53"/>
    </location>
</feature>
<feature type="domain" description="OmpR/PhoB-type" evidence="7">
    <location>
        <begin position="130"/>
        <end position="227"/>
    </location>
</feature>
<keyword evidence="3 5" id="KW-0238">DNA-binding</keyword>
<dbReference type="SMART" id="SM00862">
    <property type="entry name" value="Trans_reg_C"/>
    <property type="match status" value="1"/>
</dbReference>
<dbReference type="Gene3D" id="3.40.50.2300">
    <property type="match status" value="1"/>
</dbReference>
<dbReference type="PROSITE" id="PS51755">
    <property type="entry name" value="OMPR_PHOB"/>
    <property type="match status" value="1"/>
</dbReference>
<dbReference type="PANTHER" id="PTHR48111">
    <property type="entry name" value="REGULATOR OF RPOS"/>
    <property type="match status" value="1"/>
</dbReference>
<evidence type="ECO:0000313" key="9">
    <source>
        <dbReference type="Proteomes" id="UP000236654"/>
    </source>
</evidence>
<accession>A0A2I0QZV5</accession>
<feature type="domain" description="Response regulatory" evidence="6">
    <location>
        <begin position="4"/>
        <end position="118"/>
    </location>
</feature>
<keyword evidence="9" id="KW-1185">Reference proteome</keyword>
<dbReference type="PANTHER" id="PTHR48111:SF40">
    <property type="entry name" value="PHOSPHATE REGULON TRANSCRIPTIONAL REGULATORY PROTEIN PHOB"/>
    <property type="match status" value="1"/>
</dbReference>
<dbReference type="InterPro" id="IPR036388">
    <property type="entry name" value="WH-like_DNA-bd_sf"/>
</dbReference>
<reference evidence="8 9" key="1">
    <citation type="submission" date="2017-12" db="EMBL/GenBank/DDBJ databases">
        <title>The draft genome sequence of Brumimicrobium saltpan LHR20.</title>
        <authorList>
            <person name="Do Z.-J."/>
            <person name="Luo H.-R."/>
        </authorList>
    </citation>
    <scope>NUCLEOTIDE SEQUENCE [LARGE SCALE GENOMIC DNA]</scope>
    <source>
        <strain evidence="8 9">LHR20</strain>
    </source>
</reference>
<evidence type="ECO:0000259" key="7">
    <source>
        <dbReference type="PROSITE" id="PS51755"/>
    </source>
</evidence>
<name>A0A2I0QZV5_9FLAO</name>
<dbReference type="GO" id="GO:0005829">
    <property type="term" value="C:cytosol"/>
    <property type="evidence" value="ECO:0007669"/>
    <property type="project" value="TreeGrafter"/>
</dbReference>
<gene>
    <name evidence="8" type="ORF">CW751_13075</name>
</gene>
<dbReference type="InterPro" id="IPR011006">
    <property type="entry name" value="CheY-like_superfamily"/>
</dbReference>
<dbReference type="CDD" id="cd17574">
    <property type="entry name" value="REC_OmpR"/>
    <property type="match status" value="1"/>
</dbReference>
<dbReference type="SUPFAM" id="SSF52172">
    <property type="entry name" value="CheY-like"/>
    <property type="match status" value="1"/>
</dbReference>
<evidence type="ECO:0000256" key="3">
    <source>
        <dbReference type="ARBA" id="ARBA00023125"/>
    </source>
</evidence>
<evidence type="ECO:0000256" key="2">
    <source>
        <dbReference type="ARBA" id="ARBA00023012"/>
    </source>
</evidence>
<evidence type="ECO:0000259" key="6">
    <source>
        <dbReference type="PROSITE" id="PS50110"/>
    </source>
</evidence>
<evidence type="ECO:0000256" key="1">
    <source>
        <dbReference type="ARBA" id="ARBA00022553"/>
    </source>
</evidence>
<dbReference type="SUPFAM" id="SSF46894">
    <property type="entry name" value="C-terminal effector domain of the bipartite response regulators"/>
    <property type="match status" value="1"/>
</dbReference>
<keyword evidence="2" id="KW-0902">Two-component regulatory system</keyword>
<dbReference type="RefSeq" id="WP_101335477.1">
    <property type="nucleotide sequence ID" value="NZ_PJNI01000017.1"/>
</dbReference>
<organism evidence="8 9">
    <name type="scientific">Brumimicrobium salinarum</name>
    <dbReference type="NCBI Taxonomy" id="2058658"/>
    <lineage>
        <taxon>Bacteria</taxon>
        <taxon>Pseudomonadati</taxon>
        <taxon>Bacteroidota</taxon>
        <taxon>Flavobacteriia</taxon>
        <taxon>Flavobacteriales</taxon>
        <taxon>Crocinitomicaceae</taxon>
        <taxon>Brumimicrobium</taxon>
    </lineage>
</organism>
<dbReference type="AlphaFoldDB" id="A0A2I0QZV5"/>